<comment type="caution">
    <text evidence="1">The sequence shown here is derived from an EMBL/GenBank/DDBJ whole genome shotgun (WGS) entry which is preliminary data.</text>
</comment>
<evidence type="ECO:0000313" key="1">
    <source>
        <dbReference type="EMBL" id="MED6128750.1"/>
    </source>
</evidence>
<reference evidence="1 2" key="1">
    <citation type="journal article" date="2023" name="Plants (Basel)">
        <title>Bridging the Gap: Combining Genomics and Transcriptomics Approaches to Understand Stylosanthes scabra, an Orphan Legume from the Brazilian Caatinga.</title>
        <authorList>
            <person name="Ferreira-Neto J.R.C."/>
            <person name="da Silva M.D."/>
            <person name="Binneck E."/>
            <person name="de Melo N.F."/>
            <person name="da Silva R.H."/>
            <person name="de Melo A.L.T.M."/>
            <person name="Pandolfi V."/>
            <person name="Bustamante F.O."/>
            <person name="Brasileiro-Vidal A.C."/>
            <person name="Benko-Iseppon A.M."/>
        </authorList>
    </citation>
    <scope>NUCLEOTIDE SEQUENCE [LARGE SCALE GENOMIC DNA]</scope>
    <source>
        <tissue evidence="1">Leaves</tissue>
    </source>
</reference>
<name>A0ABU6RY82_9FABA</name>
<keyword evidence="2" id="KW-1185">Reference proteome</keyword>
<organism evidence="1 2">
    <name type="scientific">Stylosanthes scabra</name>
    <dbReference type="NCBI Taxonomy" id="79078"/>
    <lineage>
        <taxon>Eukaryota</taxon>
        <taxon>Viridiplantae</taxon>
        <taxon>Streptophyta</taxon>
        <taxon>Embryophyta</taxon>
        <taxon>Tracheophyta</taxon>
        <taxon>Spermatophyta</taxon>
        <taxon>Magnoliopsida</taxon>
        <taxon>eudicotyledons</taxon>
        <taxon>Gunneridae</taxon>
        <taxon>Pentapetalae</taxon>
        <taxon>rosids</taxon>
        <taxon>fabids</taxon>
        <taxon>Fabales</taxon>
        <taxon>Fabaceae</taxon>
        <taxon>Papilionoideae</taxon>
        <taxon>50 kb inversion clade</taxon>
        <taxon>dalbergioids sensu lato</taxon>
        <taxon>Dalbergieae</taxon>
        <taxon>Pterocarpus clade</taxon>
        <taxon>Stylosanthes</taxon>
    </lineage>
</organism>
<sequence>DGNKCMDVVIRVWRAHGRHRAGILKHGLDGFGGCKEGTHEGRVMLRRGHGEERVDRVGVTPKRDCEGMIGLDARLVMVQKSDGL</sequence>
<protein>
    <submittedName>
        <fullName evidence="1">Uncharacterized protein</fullName>
    </submittedName>
</protein>
<feature type="non-terminal residue" evidence="1">
    <location>
        <position position="1"/>
    </location>
</feature>
<evidence type="ECO:0000313" key="2">
    <source>
        <dbReference type="Proteomes" id="UP001341840"/>
    </source>
</evidence>
<gene>
    <name evidence="1" type="ORF">PIB30_101008</name>
</gene>
<dbReference type="EMBL" id="JASCZI010033102">
    <property type="protein sequence ID" value="MED6128750.1"/>
    <property type="molecule type" value="Genomic_DNA"/>
</dbReference>
<proteinExistence type="predicted"/>
<dbReference type="Proteomes" id="UP001341840">
    <property type="component" value="Unassembled WGS sequence"/>
</dbReference>
<accession>A0ABU6RY82</accession>